<organism evidence="2 3">
    <name type="scientific">Triticum urartu</name>
    <name type="common">Red wild einkorn</name>
    <name type="synonym">Crithodium urartu</name>
    <dbReference type="NCBI Taxonomy" id="4572"/>
    <lineage>
        <taxon>Eukaryota</taxon>
        <taxon>Viridiplantae</taxon>
        <taxon>Streptophyta</taxon>
        <taxon>Embryophyta</taxon>
        <taxon>Tracheophyta</taxon>
        <taxon>Spermatophyta</taxon>
        <taxon>Magnoliopsida</taxon>
        <taxon>Liliopsida</taxon>
        <taxon>Poales</taxon>
        <taxon>Poaceae</taxon>
        <taxon>BOP clade</taxon>
        <taxon>Pooideae</taxon>
        <taxon>Triticodae</taxon>
        <taxon>Triticeae</taxon>
        <taxon>Triticinae</taxon>
        <taxon>Triticum</taxon>
    </lineage>
</organism>
<feature type="region of interest" description="Disordered" evidence="1">
    <location>
        <begin position="1"/>
        <end position="32"/>
    </location>
</feature>
<dbReference type="EnsemblPlants" id="TuG1812G0700004135.01.T02">
    <property type="protein sequence ID" value="TuG1812G0700004135.01.T02"/>
    <property type="gene ID" value="TuG1812G0700004135.01"/>
</dbReference>
<feature type="compositionally biased region" description="Basic and acidic residues" evidence="1">
    <location>
        <begin position="1"/>
        <end position="16"/>
    </location>
</feature>
<keyword evidence="3" id="KW-1185">Reference proteome</keyword>
<proteinExistence type="predicted"/>
<dbReference type="Proteomes" id="UP000015106">
    <property type="component" value="Chromosome 7"/>
</dbReference>
<reference evidence="2" key="2">
    <citation type="submission" date="2018-03" db="EMBL/GenBank/DDBJ databases">
        <title>The Triticum urartu genome reveals the dynamic nature of wheat genome evolution.</title>
        <authorList>
            <person name="Ling H."/>
            <person name="Ma B."/>
            <person name="Shi X."/>
            <person name="Liu H."/>
            <person name="Dong L."/>
            <person name="Sun H."/>
            <person name="Cao Y."/>
            <person name="Gao Q."/>
            <person name="Zheng S."/>
            <person name="Li Y."/>
            <person name="Yu Y."/>
            <person name="Du H."/>
            <person name="Qi M."/>
            <person name="Li Y."/>
            <person name="Yu H."/>
            <person name="Cui Y."/>
            <person name="Wang N."/>
            <person name="Chen C."/>
            <person name="Wu H."/>
            <person name="Zhao Y."/>
            <person name="Zhang J."/>
            <person name="Li Y."/>
            <person name="Zhou W."/>
            <person name="Zhang B."/>
            <person name="Hu W."/>
            <person name="Eijk M."/>
            <person name="Tang J."/>
            <person name="Witsenboer H."/>
            <person name="Zhao S."/>
            <person name="Li Z."/>
            <person name="Zhang A."/>
            <person name="Wang D."/>
            <person name="Liang C."/>
        </authorList>
    </citation>
    <scope>NUCLEOTIDE SEQUENCE [LARGE SCALE GENOMIC DNA]</scope>
    <source>
        <strain evidence="2">cv. G1812</strain>
    </source>
</reference>
<reference evidence="3" key="1">
    <citation type="journal article" date="2013" name="Nature">
        <title>Draft genome of the wheat A-genome progenitor Triticum urartu.</title>
        <authorList>
            <person name="Ling H.Q."/>
            <person name="Zhao S."/>
            <person name="Liu D."/>
            <person name="Wang J."/>
            <person name="Sun H."/>
            <person name="Zhang C."/>
            <person name="Fan H."/>
            <person name="Li D."/>
            <person name="Dong L."/>
            <person name="Tao Y."/>
            <person name="Gao C."/>
            <person name="Wu H."/>
            <person name="Li Y."/>
            <person name="Cui Y."/>
            <person name="Guo X."/>
            <person name="Zheng S."/>
            <person name="Wang B."/>
            <person name="Yu K."/>
            <person name="Liang Q."/>
            <person name="Yang W."/>
            <person name="Lou X."/>
            <person name="Chen J."/>
            <person name="Feng M."/>
            <person name="Jian J."/>
            <person name="Zhang X."/>
            <person name="Luo G."/>
            <person name="Jiang Y."/>
            <person name="Liu J."/>
            <person name="Wang Z."/>
            <person name="Sha Y."/>
            <person name="Zhang B."/>
            <person name="Wu H."/>
            <person name="Tang D."/>
            <person name="Shen Q."/>
            <person name="Xue P."/>
            <person name="Zou S."/>
            <person name="Wang X."/>
            <person name="Liu X."/>
            <person name="Wang F."/>
            <person name="Yang Y."/>
            <person name="An X."/>
            <person name="Dong Z."/>
            <person name="Zhang K."/>
            <person name="Zhang X."/>
            <person name="Luo M.C."/>
            <person name="Dvorak J."/>
            <person name="Tong Y."/>
            <person name="Wang J."/>
            <person name="Yang H."/>
            <person name="Li Z."/>
            <person name="Wang D."/>
            <person name="Zhang A."/>
            <person name="Wang J."/>
        </authorList>
    </citation>
    <scope>NUCLEOTIDE SEQUENCE</scope>
    <source>
        <strain evidence="3">cv. G1812</strain>
    </source>
</reference>
<accession>A0A8R7V987</accession>
<evidence type="ECO:0000256" key="1">
    <source>
        <dbReference type="SAM" id="MobiDB-lite"/>
    </source>
</evidence>
<name>A0A8R7V987_TRIUA</name>
<dbReference type="EnsemblPlants" id="TuG1812G0700004135.01.T03">
    <property type="protein sequence ID" value="TuG1812G0700004135.01.T03"/>
    <property type="gene ID" value="TuG1812G0700004135.01"/>
</dbReference>
<evidence type="ECO:0000313" key="2">
    <source>
        <dbReference type="EnsemblPlants" id="TuG1812G0700004135.01.T03"/>
    </source>
</evidence>
<sequence length="61" mass="7374">MKKTQTERVRVRERVSRGRRALPHFHGDSGGHAHSRFRFLLRRFRGPVYRNKRGLMVFQCH</sequence>
<reference evidence="2" key="3">
    <citation type="submission" date="2022-06" db="UniProtKB">
        <authorList>
            <consortium name="EnsemblPlants"/>
        </authorList>
    </citation>
    <scope>IDENTIFICATION</scope>
</reference>
<dbReference type="Gramene" id="TuG1812G0700004135.01.T02">
    <property type="protein sequence ID" value="TuG1812G0700004135.01.T02"/>
    <property type="gene ID" value="TuG1812G0700004135.01"/>
</dbReference>
<protein>
    <submittedName>
        <fullName evidence="2">Uncharacterized protein</fullName>
    </submittedName>
</protein>
<evidence type="ECO:0000313" key="3">
    <source>
        <dbReference type="Proteomes" id="UP000015106"/>
    </source>
</evidence>
<dbReference type="Gramene" id="TuG1812G0700004135.01.T03">
    <property type="protein sequence ID" value="TuG1812G0700004135.01.T03"/>
    <property type="gene ID" value="TuG1812G0700004135.01"/>
</dbReference>
<dbReference type="AlphaFoldDB" id="A0A8R7V987"/>